<reference evidence="5 7" key="3">
    <citation type="submission" date="2018-10" db="EMBL/GenBank/DDBJ databases">
        <title>Geobacillus stearothermophilus in processing lines of powdered infant formula.</title>
        <authorList>
            <person name="Rhee M.S."/>
            <person name="Choi I.-G."/>
            <person name="Cho T.J."/>
            <person name="Park B."/>
        </authorList>
    </citation>
    <scope>NUCLEOTIDE SEQUENCE [LARGE SCALE GENOMIC DNA]</scope>
    <source>
        <strain evidence="5 7">FHS-PPGT130</strain>
    </source>
</reference>
<keyword evidence="4" id="KW-0378">Hydrolase</keyword>
<dbReference type="Pfam" id="PF00795">
    <property type="entry name" value="CN_hydrolase"/>
    <property type="match status" value="1"/>
</dbReference>
<keyword evidence="8" id="KW-1185">Reference proteome</keyword>
<dbReference type="EC" id="3.5.1.4" evidence="4"/>
<comment type="caution">
    <text evidence="4">The sequence shown here is derived from an EMBL/GenBank/DDBJ whole genome shotgun (WGS) entry which is preliminary data.</text>
</comment>
<gene>
    <name evidence="4" type="ORF">B4109_0785</name>
    <name evidence="5" type="ORF">D9548_14425</name>
    <name evidence="3" type="ORF">GS8_209</name>
</gene>
<accession>A0A0K9HMY9</accession>
<dbReference type="Proteomes" id="UP000266922">
    <property type="component" value="Unassembled WGS sequence"/>
</dbReference>
<reference evidence="3 8" key="2">
    <citation type="submission" date="2016-03" db="EMBL/GenBank/DDBJ databases">
        <title>Spore heat resistance.</title>
        <authorList>
            <person name="Boekhorst J."/>
            <person name="Berendsen E.M."/>
            <person name="Wells-Bennik M.H."/>
            <person name="Kuipers O.P."/>
        </authorList>
    </citation>
    <scope>NUCLEOTIDE SEQUENCE [LARGE SCALE GENOMIC DNA]</scope>
    <source>
        <strain evidence="3 8">GS8</strain>
    </source>
</reference>
<dbReference type="PANTHER" id="PTHR23088">
    <property type="entry name" value="NITRILASE-RELATED"/>
    <property type="match status" value="1"/>
</dbReference>
<evidence type="ECO:0000313" key="7">
    <source>
        <dbReference type="Proteomes" id="UP000266922"/>
    </source>
</evidence>
<dbReference type="PANTHER" id="PTHR23088:SF27">
    <property type="entry name" value="DEAMINATED GLUTATHIONE AMIDASE"/>
    <property type="match status" value="1"/>
</dbReference>
<comment type="similarity">
    <text evidence="1">Belongs to the carbon-nitrogen hydrolase superfamily. NIT1/NIT2 family.</text>
</comment>
<evidence type="ECO:0000256" key="1">
    <source>
        <dbReference type="ARBA" id="ARBA00010613"/>
    </source>
</evidence>
<evidence type="ECO:0000259" key="2">
    <source>
        <dbReference type="PROSITE" id="PS50263"/>
    </source>
</evidence>
<evidence type="ECO:0000313" key="6">
    <source>
        <dbReference type="Proteomes" id="UP000075424"/>
    </source>
</evidence>
<dbReference type="GeneID" id="89612682"/>
<dbReference type="InterPro" id="IPR003010">
    <property type="entry name" value="C-N_Hydrolase"/>
</dbReference>
<dbReference type="EMBL" id="LUCS01000009">
    <property type="protein sequence ID" value="KAF6511910.1"/>
    <property type="molecule type" value="Genomic_DNA"/>
</dbReference>
<sequence length="271" mass="29931">MTIRIACLQLDIAFGDPAKNEQQAEQAVESAAKDGADIIVLPELWTTGYDLTRLDEIADEGAERAKALASRLAQTYGVHFVAGSVAKKTAAGVTNTMIVANRHGQIVGEYSKLHLFQLMDEHLYLQPGNEPGLFSLDGLPCAGVICYDIRFPEWIRAHALAGAEVLFVVAEWPLPRLHHWRTLLMARAIENQCYVVACNRAGRDPNNVFAGHSLIIDPWGEIIAEADEKPGILSADIDPSLVADVRARIPVFADRRPHDYEEAAKKFFKTY</sequence>
<dbReference type="EMBL" id="RCTJ01000084">
    <property type="protein sequence ID" value="RLQ12985.1"/>
    <property type="molecule type" value="Genomic_DNA"/>
</dbReference>
<evidence type="ECO:0000313" key="3">
    <source>
        <dbReference type="EMBL" id="KAF6511910.1"/>
    </source>
</evidence>
<feature type="domain" description="CN hydrolase" evidence="2">
    <location>
        <begin position="3"/>
        <end position="239"/>
    </location>
</feature>
<dbReference type="AlphaFoldDB" id="A0A0K9HMY9"/>
<protein>
    <submittedName>
        <fullName evidence="4">Aliphatic amidase amiE</fullName>
        <ecNumber evidence="4">3.5.1.4</ecNumber>
    </submittedName>
    <submittedName>
        <fullName evidence="5">Carbon-nitrogen family hydrolase</fullName>
    </submittedName>
</protein>
<organism evidence="4 6">
    <name type="scientific">Geobacillus stearothermophilus</name>
    <name type="common">Bacillus stearothermophilus</name>
    <dbReference type="NCBI Taxonomy" id="1422"/>
    <lineage>
        <taxon>Bacteria</taxon>
        <taxon>Bacillati</taxon>
        <taxon>Bacillota</taxon>
        <taxon>Bacilli</taxon>
        <taxon>Bacillales</taxon>
        <taxon>Anoxybacillaceae</taxon>
        <taxon>Geobacillus</taxon>
    </lineage>
</organism>
<dbReference type="GO" id="GO:0004040">
    <property type="term" value="F:amidase activity"/>
    <property type="evidence" value="ECO:0007669"/>
    <property type="project" value="UniProtKB-EC"/>
</dbReference>
<dbReference type="Proteomes" id="UP000773850">
    <property type="component" value="Unassembled WGS sequence"/>
</dbReference>
<evidence type="ECO:0000313" key="4">
    <source>
        <dbReference type="EMBL" id="KYD20773.1"/>
    </source>
</evidence>
<dbReference type="PROSITE" id="PS50263">
    <property type="entry name" value="CN_HYDROLASE"/>
    <property type="match status" value="1"/>
</dbReference>
<dbReference type="Gene3D" id="3.60.110.10">
    <property type="entry name" value="Carbon-nitrogen hydrolase"/>
    <property type="match status" value="1"/>
</dbReference>
<dbReference type="PATRIC" id="fig|1422.14.peg.2602"/>
<proteinExistence type="inferred from homology"/>
<evidence type="ECO:0000313" key="5">
    <source>
        <dbReference type="EMBL" id="RLQ12985.1"/>
    </source>
</evidence>
<reference evidence="4 6" key="1">
    <citation type="submission" date="2016-01" db="EMBL/GenBank/DDBJ databases">
        <title>Draft Genome Sequences of Seven Thermophilic Sporeformers Isolated from Foods.</title>
        <authorList>
            <person name="Berendsen E.M."/>
            <person name="Wells-Bennik M.H."/>
            <person name="Krawcyk A.O."/>
            <person name="De Jong A."/>
            <person name="Holsappel S."/>
            <person name="Eijlander R.T."/>
            <person name="Kuipers O.P."/>
        </authorList>
    </citation>
    <scope>NUCLEOTIDE SEQUENCE [LARGE SCALE GENOMIC DNA]</scope>
    <source>
        <strain evidence="4 6">B4109</strain>
    </source>
</reference>
<dbReference type="CDD" id="cd07583">
    <property type="entry name" value="nitrilase_5"/>
    <property type="match status" value="1"/>
</dbReference>
<dbReference type="RefSeq" id="WP_033015815.1">
    <property type="nucleotide sequence ID" value="NZ_CBCSGJ010000047.1"/>
</dbReference>
<dbReference type="SUPFAM" id="SSF56317">
    <property type="entry name" value="Carbon-nitrogen hydrolase"/>
    <property type="match status" value="1"/>
</dbReference>
<evidence type="ECO:0000313" key="8">
    <source>
        <dbReference type="Proteomes" id="UP000773850"/>
    </source>
</evidence>
<dbReference type="EMBL" id="LQYV01000144">
    <property type="protein sequence ID" value="KYD20773.1"/>
    <property type="molecule type" value="Genomic_DNA"/>
</dbReference>
<dbReference type="InterPro" id="IPR036526">
    <property type="entry name" value="C-N_Hydrolase_sf"/>
</dbReference>
<dbReference type="Proteomes" id="UP000075424">
    <property type="component" value="Unassembled WGS sequence"/>
</dbReference>
<name>A0A0K9HMY9_GEOSE</name>